<dbReference type="Gene3D" id="1.10.260.40">
    <property type="entry name" value="lambda repressor-like DNA-binding domains"/>
    <property type="match status" value="1"/>
</dbReference>
<dbReference type="SMART" id="SM00354">
    <property type="entry name" value="HTH_LACI"/>
    <property type="match status" value="1"/>
</dbReference>
<dbReference type="InParanoid" id="H1XTS3"/>
<dbReference type="SUPFAM" id="SSF47413">
    <property type="entry name" value="lambda repressor-like DNA-binding domains"/>
    <property type="match status" value="1"/>
</dbReference>
<dbReference type="PROSITE" id="PS00356">
    <property type="entry name" value="HTH_LACI_1"/>
    <property type="match status" value="1"/>
</dbReference>
<dbReference type="InterPro" id="IPR000843">
    <property type="entry name" value="HTH_LacI"/>
</dbReference>
<dbReference type="PROSITE" id="PS50932">
    <property type="entry name" value="HTH_LACI_2"/>
    <property type="match status" value="1"/>
</dbReference>
<dbReference type="PROSITE" id="PS50943">
    <property type="entry name" value="HTH_CROC1"/>
    <property type="match status" value="1"/>
</dbReference>
<dbReference type="CDD" id="cd06267">
    <property type="entry name" value="PBP1_LacI_sugar_binding-like"/>
    <property type="match status" value="1"/>
</dbReference>
<name>H1XTS3_CALAY</name>
<keyword evidence="2" id="KW-0238">DNA-binding</keyword>
<dbReference type="InterPro" id="IPR046335">
    <property type="entry name" value="LacI/GalR-like_sensor"/>
</dbReference>
<keyword evidence="1" id="KW-0805">Transcription regulation</keyword>
<dbReference type="EMBL" id="CM001402">
    <property type="protein sequence ID" value="EHO42690.1"/>
    <property type="molecule type" value="Genomic_DNA"/>
</dbReference>
<dbReference type="GO" id="GO:0003700">
    <property type="term" value="F:DNA-binding transcription factor activity"/>
    <property type="evidence" value="ECO:0007669"/>
    <property type="project" value="TreeGrafter"/>
</dbReference>
<dbReference type="PaxDb" id="880073-Calab_3084"/>
<evidence type="ECO:0000259" key="5">
    <source>
        <dbReference type="PROSITE" id="PS50943"/>
    </source>
</evidence>
<gene>
    <name evidence="6" type="primary">lacI</name>
    <name evidence="6" type="ORF">Cabys_1961</name>
    <name evidence="7" type="ORF">Calab_3084</name>
</gene>
<dbReference type="GO" id="GO:0000976">
    <property type="term" value="F:transcription cis-regulatory region binding"/>
    <property type="evidence" value="ECO:0007669"/>
    <property type="project" value="TreeGrafter"/>
</dbReference>
<dbReference type="InterPro" id="IPR001387">
    <property type="entry name" value="Cro/C1-type_HTH"/>
</dbReference>
<dbReference type="PANTHER" id="PTHR30146">
    <property type="entry name" value="LACI-RELATED TRANSCRIPTIONAL REPRESSOR"/>
    <property type="match status" value="1"/>
</dbReference>
<dbReference type="STRING" id="880073.Cabys_1961"/>
<accession>H1XTS3</accession>
<dbReference type="InterPro" id="IPR028082">
    <property type="entry name" value="Peripla_BP_I"/>
</dbReference>
<reference evidence="6 9" key="2">
    <citation type="submission" date="2016-11" db="EMBL/GenBank/DDBJ databases">
        <title>Genomic analysis of Caldithrix abyssi and proposal of a novel bacterial phylum Caldithrichaeota.</title>
        <authorList>
            <person name="Kublanov I."/>
            <person name="Sigalova O."/>
            <person name="Gavrilov S."/>
            <person name="Lebedinsky A."/>
            <person name="Ivanova N."/>
            <person name="Daum C."/>
            <person name="Reddy T."/>
            <person name="Klenk H.P."/>
            <person name="Goker M."/>
            <person name="Reva O."/>
            <person name="Miroshnichenko M."/>
            <person name="Kyprides N."/>
            <person name="Woyke T."/>
            <person name="Gelfand M."/>
        </authorList>
    </citation>
    <scope>NUCLEOTIDE SEQUENCE [LARGE SCALE GENOMIC DNA]</scope>
    <source>
        <strain evidence="6 9">LF13</strain>
    </source>
</reference>
<evidence type="ECO:0000313" key="6">
    <source>
        <dbReference type="EMBL" id="APF18710.1"/>
    </source>
</evidence>
<dbReference type="PANTHER" id="PTHR30146:SF109">
    <property type="entry name" value="HTH-TYPE TRANSCRIPTIONAL REGULATOR GALS"/>
    <property type="match status" value="1"/>
</dbReference>
<dbReference type="EMBL" id="CP018099">
    <property type="protein sequence ID" value="APF18710.1"/>
    <property type="molecule type" value="Genomic_DNA"/>
</dbReference>
<dbReference type="PRINTS" id="PR00036">
    <property type="entry name" value="HTHLACI"/>
</dbReference>
<dbReference type="InterPro" id="IPR010982">
    <property type="entry name" value="Lambda_DNA-bd_dom_sf"/>
</dbReference>
<dbReference type="KEGG" id="caby:Cabys_1961"/>
<dbReference type="RefSeq" id="WP_006930045.1">
    <property type="nucleotide sequence ID" value="NZ_CM001402.1"/>
</dbReference>
<evidence type="ECO:0000259" key="4">
    <source>
        <dbReference type="PROSITE" id="PS50932"/>
    </source>
</evidence>
<feature type="domain" description="HTH lacI-type" evidence="4">
    <location>
        <begin position="7"/>
        <end position="61"/>
    </location>
</feature>
<dbReference type="OrthoDB" id="9789891at2"/>
<feature type="domain" description="HTH cro/C1-type" evidence="5">
    <location>
        <begin position="3"/>
        <end position="55"/>
    </location>
</feature>
<evidence type="ECO:0000313" key="9">
    <source>
        <dbReference type="Proteomes" id="UP000183868"/>
    </source>
</evidence>
<keyword evidence="8" id="KW-1185">Reference proteome</keyword>
<dbReference type="AlphaFoldDB" id="H1XTS3"/>
<dbReference type="Pfam" id="PF13377">
    <property type="entry name" value="Peripla_BP_3"/>
    <property type="match status" value="1"/>
</dbReference>
<protein>
    <submittedName>
        <fullName evidence="7">Transcriptional regulator, LacI family</fullName>
    </submittedName>
</protein>
<keyword evidence="3" id="KW-0804">Transcription</keyword>
<dbReference type="Gene3D" id="3.40.50.2300">
    <property type="match status" value="2"/>
</dbReference>
<dbReference type="CDD" id="cd01392">
    <property type="entry name" value="HTH_LacI"/>
    <property type="match status" value="1"/>
</dbReference>
<dbReference type="eggNOG" id="COG1609">
    <property type="taxonomic scope" value="Bacteria"/>
</dbReference>
<dbReference type="HOGENOM" id="CLU_037628_6_1_0"/>
<evidence type="ECO:0000313" key="7">
    <source>
        <dbReference type="EMBL" id="EHO42690.1"/>
    </source>
</evidence>
<dbReference type="SUPFAM" id="SSF53822">
    <property type="entry name" value="Periplasmic binding protein-like I"/>
    <property type="match status" value="1"/>
</dbReference>
<proteinExistence type="predicted"/>
<dbReference type="Proteomes" id="UP000183868">
    <property type="component" value="Chromosome"/>
</dbReference>
<evidence type="ECO:0000256" key="1">
    <source>
        <dbReference type="ARBA" id="ARBA00023015"/>
    </source>
</evidence>
<dbReference type="Proteomes" id="UP000004671">
    <property type="component" value="Chromosome"/>
</dbReference>
<dbReference type="Pfam" id="PF00356">
    <property type="entry name" value="LacI"/>
    <property type="match status" value="1"/>
</dbReference>
<sequence length="338" mass="38485">MKKQRKITIADIAREAGVSAMTVSRYLNGKGPVAASTAERIKAIIERLQYNPNWLARSLSSKKSMIIGVTIPRIEHALLDNYIAQILSGVTDVALQNDYRIMLLPFNPEHGTDNEFSNWYHSKMFDGLILLKTMHRDPRIKSLAEQKIPFVLANHKYYAPDVHFIDVNNKLGIRLAVEYLVEKGRSRIAFVAGDLRETNARDRWNAFCKTMQEQNLTVNKEWVMHGQFNQEIAYRESEKLFRAKTIPDAVVCSDDYMALGVIRRIKERGLRIPDDVAVIGFDDIEIAAYIQPALTTVRQPIEKIGRLAAESLLKLLNGKADQPIRRLLSVQLIKRESA</sequence>
<evidence type="ECO:0000313" key="8">
    <source>
        <dbReference type="Proteomes" id="UP000004671"/>
    </source>
</evidence>
<organism evidence="7 8">
    <name type="scientific">Caldithrix abyssi DSM 13497</name>
    <dbReference type="NCBI Taxonomy" id="880073"/>
    <lineage>
        <taxon>Bacteria</taxon>
        <taxon>Pseudomonadati</taxon>
        <taxon>Calditrichota</taxon>
        <taxon>Calditrichia</taxon>
        <taxon>Calditrichales</taxon>
        <taxon>Calditrichaceae</taxon>
        <taxon>Caldithrix</taxon>
    </lineage>
</organism>
<reference evidence="7 8" key="1">
    <citation type="submission" date="2011-09" db="EMBL/GenBank/DDBJ databases">
        <title>The permanent draft genome of Caldithrix abyssi DSM 13497.</title>
        <authorList>
            <consortium name="US DOE Joint Genome Institute (JGI-PGF)"/>
            <person name="Lucas S."/>
            <person name="Han J."/>
            <person name="Lapidus A."/>
            <person name="Bruce D."/>
            <person name="Goodwin L."/>
            <person name="Pitluck S."/>
            <person name="Peters L."/>
            <person name="Kyrpides N."/>
            <person name="Mavromatis K."/>
            <person name="Ivanova N."/>
            <person name="Mikhailova N."/>
            <person name="Chertkov O."/>
            <person name="Detter J.C."/>
            <person name="Tapia R."/>
            <person name="Han C."/>
            <person name="Land M."/>
            <person name="Hauser L."/>
            <person name="Markowitz V."/>
            <person name="Cheng J.-F."/>
            <person name="Hugenholtz P."/>
            <person name="Woyke T."/>
            <person name="Wu D."/>
            <person name="Spring S."/>
            <person name="Brambilla E."/>
            <person name="Klenk H.-P."/>
            <person name="Eisen J.A."/>
        </authorList>
    </citation>
    <scope>NUCLEOTIDE SEQUENCE [LARGE SCALE GENOMIC DNA]</scope>
    <source>
        <strain evidence="7 8">DSM 13497</strain>
    </source>
</reference>
<evidence type="ECO:0000256" key="3">
    <source>
        <dbReference type="ARBA" id="ARBA00023163"/>
    </source>
</evidence>
<evidence type="ECO:0000256" key="2">
    <source>
        <dbReference type="ARBA" id="ARBA00023125"/>
    </source>
</evidence>